<keyword evidence="7 12" id="KW-0560">Oxidoreductase</keyword>
<protein>
    <recommendedName>
        <fullName evidence="16">Secologanin synthase</fullName>
    </recommendedName>
</protein>
<evidence type="ECO:0000256" key="2">
    <source>
        <dbReference type="ARBA" id="ARBA00010617"/>
    </source>
</evidence>
<dbReference type="EMBL" id="JAZDWU010000003">
    <property type="protein sequence ID" value="KAL0008833.1"/>
    <property type="molecule type" value="Genomic_DNA"/>
</dbReference>
<evidence type="ECO:0000256" key="7">
    <source>
        <dbReference type="ARBA" id="ARBA00023002"/>
    </source>
</evidence>
<keyword evidence="4 13" id="KW-0812">Transmembrane</keyword>
<feature type="binding site" description="axial binding residue" evidence="11">
    <location>
        <position position="466"/>
    </location>
    <ligand>
        <name>heme</name>
        <dbReference type="ChEBI" id="CHEBI:30413"/>
    </ligand>
    <ligandPart>
        <name>Fe</name>
        <dbReference type="ChEBI" id="CHEBI:18248"/>
    </ligandPart>
</feature>
<keyword evidence="8 11" id="KW-0408">Iron</keyword>
<organism evidence="14 15">
    <name type="scientific">Lithocarpus litseifolius</name>
    <dbReference type="NCBI Taxonomy" id="425828"/>
    <lineage>
        <taxon>Eukaryota</taxon>
        <taxon>Viridiplantae</taxon>
        <taxon>Streptophyta</taxon>
        <taxon>Embryophyta</taxon>
        <taxon>Tracheophyta</taxon>
        <taxon>Spermatophyta</taxon>
        <taxon>Magnoliopsida</taxon>
        <taxon>eudicotyledons</taxon>
        <taxon>Gunneridae</taxon>
        <taxon>Pentapetalae</taxon>
        <taxon>rosids</taxon>
        <taxon>fabids</taxon>
        <taxon>Fagales</taxon>
        <taxon>Fagaceae</taxon>
        <taxon>Lithocarpus</taxon>
    </lineage>
</organism>
<dbReference type="GO" id="GO:0004497">
    <property type="term" value="F:monooxygenase activity"/>
    <property type="evidence" value="ECO:0007669"/>
    <property type="project" value="UniProtKB-KW"/>
</dbReference>
<keyword evidence="9 12" id="KW-0503">Monooxygenase</keyword>
<proteinExistence type="inferred from homology"/>
<keyword evidence="3 11" id="KW-0349">Heme</keyword>
<dbReference type="PRINTS" id="PR00463">
    <property type="entry name" value="EP450I"/>
</dbReference>
<evidence type="ECO:0000256" key="4">
    <source>
        <dbReference type="ARBA" id="ARBA00022692"/>
    </source>
</evidence>
<comment type="cofactor">
    <cofactor evidence="11">
        <name>heme</name>
        <dbReference type="ChEBI" id="CHEBI:30413"/>
    </cofactor>
</comment>
<dbReference type="PROSITE" id="PS00086">
    <property type="entry name" value="CYTOCHROME_P450"/>
    <property type="match status" value="1"/>
</dbReference>
<dbReference type="CDD" id="cd20642">
    <property type="entry name" value="CYP72"/>
    <property type="match status" value="1"/>
</dbReference>
<dbReference type="GO" id="GO:0016020">
    <property type="term" value="C:membrane"/>
    <property type="evidence" value="ECO:0007669"/>
    <property type="project" value="UniProtKB-SubCell"/>
</dbReference>
<dbReference type="InterPro" id="IPR036396">
    <property type="entry name" value="Cyt_P450_sf"/>
</dbReference>
<dbReference type="PANTHER" id="PTHR24282">
    <property type="entry name" value="CYTOCHROME P450 FAMILY MEMBER"/>
    <property type="match status" value="1"/>
</dbReference>
<dbReference type="InterPro" id="IPR001128">
    <property type="entry name" value="Cyt_P450"/>
</dbReference>
<evidence type="ECO:0000256" key="1">
    <source>
        <dbReference type="ARBA" id="ARBA00004167"/>
    </source>
</evidence>
<keyword evidence="6 13" id="KW-1133">Transmembrane helix</keyword>
<dbReference type="PANTHER" id="PTHR24282:SF255">
    <property type="entry name" value="CYTOCHROME P450 72A11-RELATED"/>
    <property type="match status" value="1"/>
</dbReference>
<comment type="similarity">
    <text evidence="2 12">Belongs to the cytochrome P450 family.</text>
</comment>
<keyword evidence="15" id="KW-1185">Reference proteome</keyword>
<dbReference type="Pfam" id="PF00067">
    <property type="entry name" value="p450"/>
    <property type="match status" value="1"/>
</dbReference>
<dbReference type="Gene3D" id="1.10.630.10">
    <property type="entry name" value="Cytochrome P450"/>
    <property type="match status" value="1"/>
</dbReference>
<evidence type="ECO:0000256" key="8">
    <source>
        <dbReference type="ARBA" id="ARBA00023004"/>
    </source>
</evidence>
<comment type="caution">
    <text evidence="14">The sequence shown here is derived from an EMBL/GenBank/DDBJ whole genome shotgun (WGS) entry which is preliminary data.</text>
</comment>
<evidence type="ECO:0000256" key="5">
    <source>
        <dbReference type="ARBA" id="ARBA00022723"/>
    </source>
</evidence>
<evidence type="ECO:0000256" key="6">
    <source>
        <dbReference type="ARBA" id="ARBA00022989"/>
    </source>
</evidence>
<dbReference type="InterPro" id="IPR017972">
    <property type="entry name" value="Cyt_P450_CS"/>
</dbReference>
<evidence type="ECO:0000313" key="14">
    <source>
        <dbReference type="EMBL" id="KAL0008833.1"/>
    </source>
</evidence>
<dbReference type="Proteomes" id="UP001459277">
    <property type="component" value="Unassembled WGS sequence"/>
</dbReference>
<evidence type="ECO:0008006" key="16">
    <source>
        <dbReference type="Google" id="ProtNLM"/>
    </source>
</evidence>
<evidence type="ECO:0000256" key="12">
    <source>
        <dbReference type="RuleBase" id="RU000461"/>
    </source>
</evidence>
<dbReference type="GO" id="GO:0020037">
    <property type="term" value="F:heme binding"/>
    <property type="evidence" value="ECO:0007669"/>
    <property type="project" value="InterPro"/>
</dbReference>
<gene>
    <name evidence="14" type="ORF">SO802_010335</name>
</gene>
<dbReference type="SUPFAM" id="SSF48264">
    <property type="entry name" value="Cytochrome P450"/>
    <property type="match status" value="1"/>
</dbReference>
<dbReference type="PRINTS" id="PR00385">
    <property type="entry name" value="P450"/>
</dbReference>
<dbReference type="InterPro" id="IPR002401">
    <property type="entry name" value="Cyt_P450_E_grp-I"/>
</dbReference>
<accession>A0AAW2DGK7</accession>
<dbReference type="GO" id="GO:0005506">
    <property type="term" value="F:iron ion binding"/>
    <property type="evidence" value="ECO:0007669"/>
    <property type="project" value="InterPro"/>
</dbReference>
<sequence>MEISLLRIAVSIVSIVLLITWAWKVVNWVWLRPKKLERCLREQGLNGNSYRLLFGDLKESSKMISQAKSKPINFTLDIAPRVFPFVHQVVSNYGKNSFIWMGPTPRVNILNPEQLKEIFSKIYDFQKPNANPLIKLLATGLPNYEGEKWATHRKIINPAFHLEKLKNMSAAFYQCCNDMMCKWESLVSEEGSIELDVWPYLQTLTSDVISRTAFGSSYDEGRRIFELQREQAELAMKTVQSVYIPGWRFLPTKINKRMKEIDKELQDSLKGIINKREKAIKSGGARTDDLLGILLESNFKEIEEHGNDKNVGMNLQDVIEECKIFYFAGQETTSVLLVWTMVILSRYPSWQARAREEVLHVFGKNKPEFDGLSHLKVVTMILYEVLRLYPPVIVLTRIVHEETKLGNLILPAGVQVSLPAILVHHDRELWGDDAKDFNPDRFAEGVSKATRGQVSFFPFGWGPRICIGQHFSMIEAKMVLSMILQRFSFELSSSYAHAPLPIITLQPQYGAHIILHKL</sequence>
<reference evidence="14 15" key="1">
    <citation type="submission" date="2024-01" db="EMBL/GenBank/DDBJ databases">
        <title>A telomere-to-telomere, gap-free genome of sweet tea (Lithocarpus litseifolius).</title>
        <authorList>
            <person name="Zhou J."/>
        </authorList>
    </citation>
    <scope>NUCLEOTIDE SEQUENCE [LARGE SCALE GENOMIC DNA]</scope>
    <source>
        <strain evidence="14">Zhou-2022a</strain>
        <tissue evidence="14">Leaf</tissue>
    </source>
</reference>
<evidence type="ECO:0000313" key="15">
    <source>
        <dbReference type="Proteomes" id="UP001459277"/>
    </source>
</evidence>
<name>A0AAW2DGK7_9ROSI</name>
<dbReference type="AlphaFoldDB" id="A0AAW2DGK7"/>
<evidence type="ECO:0000256" key="10">
    <source>
        <dbReference type="ARBA" id="ARBA00023136"/>
    </source>
</evidence>
<keyword evidence="10 13" id="KW-0472">Membrane</keyword>
<evidence type="ECO:0000256" key="11">
    <source>
        <dbReference type="PIRSR" id="PIRSR602401-1"/>
    </source>
</evidence>
<evidence type="ECO:0000256" key="3">
    <source>
        <dbReference type="ARBA" id="ARBA00022617"/>
    </source>
</evidence>
<evidence type="ECO:0000256" key="13">
    <source>
        <dbReference type="SAM" id="Phobius"/>
    </source>
</evidence>
<dbReference type="InterPro" id="IPR050665">
    <property type="entry name" value="Cytochrome_P450_Monooxygen"/>
</dbReference>
<evidence type="ECO:0000256" key="9">
    <source>
        <dbReference type="ARBA" id="ARBA00023033"/>
    </source>
</evidence>
<dbReference type="FunFam" id="1.10.630.10:FF:000029">
    <property type="entry name" value="Cytochrome P450 734A1"/>
    <property type="match status" value="1"/>
</dbReference>
<dbReference type="GO" id="GO:0016705">
    <property type="term" value="F:oxidoreductase activity, acting on paired donors, with incorporation or reduction of molecular oxygen"/>
    <property type="evidence" value="ECO:0007669"/>
    <property type="project" value="InterPro"/>
</dbReference>
<keyword evidence="5 11" id="KW-0479">Metal-binding</keyword>
<feature type="transmembrane region" description="Helical" evidence="13">
    <location>
        <begin position="6"/>
        <end position="31"/>
    </location>
</feature>
<comment type="subcellular location">
    <subcellularLocation>
        <location evidence="1">Membrane</location>
        <topology evidence="1">Single-pass membrane protein</topology>
    </subcellularLocation>
</comment>